<feature type="domain" description="PIPK" evidence="3">
    <location>
        <begin position="1"/>
        <end position="120"/>
    </location>
</feature>
<dbReference type="EC" id="2.7.1.68" evidence="1"/>
<dbReference type="EMBL" id="RXIC02000026">
    <property type="protein sequence ID" value="KAB1203156.1"/>
    <property type="molecule type" value="Genomic_DNA"/>
</dbReference>
<dbReference type="GO" id="GO:0016308">
    <property type="term" value="F:1-phosphatidylinositol-4-phosphate 5-kinase activity"/>
    <property type="evidence" value="ECO:0007669"/>
    <property type="project" value="UniProtKB-EC"/>
</dbReference>
<dbReference type="InterPro" id="IPR023610">
    <property type="entry name" value="PInositol-4/5-P-5/4-kinase"/>
</dbReference>
<name>A0A6A1USQ2_9ROSI</name>
<keyword evidence="5" id="KW-1185">Reference proteome</keyword>
<dbReference type="PROSITE" id="PS51455">
    <property type="entry name" value="PIPK"/>
    <property type="match status" value="1"/>
</dbReference>
<evidence type="ECO:0000313" key="4">
    <source>
        <dbReference type="EMBL" id="KAB1203156.1"/>
    </source>
</evidence>
<gene>
    <name evidence="4" type="ORF">CJ030_MR8G027533</name>
</gene>
<evidence type="ECO:0000256" key="2">
    <source>
        <dbReference type="PROSITE-ProRule" id="PRU00781"/>
    </source>
</evidence>
<protein>
    <recommendedName>
        <fullName evidence="1">1-phosphatidylinositol-4-phosphate 5-kinase</fullName>
        <ecNumber evidence="1">2.7.1.68</ecNumber>
    </recommendedName>
</protein>
<dbReference type="GO" id="GO:0005886">
    <property type="term" value="C:plasma membrane"/>
    <property type="evidence" value="ECO:0007669"/>
    <property type="project" value="TreeGrafter"/>
</dbReference>
<keyword evidence="2" id="KW-0067">ATP-binding</keyword>
<keyword evidence="2" id="KW-0547">Nucleotide-binding</keyword>
<keyword evidence="2" id="KW-0808">Transferase</keyword>
<dbReference type="InterPro" id="IPR027484">
    <property type="entry name" value="PInositol-4-P-5-kinase_N"/>
</dbReference>
<dbReference type="Proteomes" id="UP000516437">
    <property type="component" value="Chromosome 8"/>
</dbReference>
<keyword evidence="2 4" id="KW-0418">Kinase</keyword>
<dbReference type="PANTHER" id="PTHR23086">
    <property type="entry name" value="PHOSPHATIDYLINOSITOL-4-PHOSPHATE 5-KINASE"/>
    <property type="match status" value="1"/>
</dbReference>
<dbReference type="Pfam" id="PF01504">
    <property type="entry name" value="PIP5K"/>
    <property type="match status" value="1"/>
</dbReference>
<accession>A0A6A1USQ2</accession>
<proteinExistence type="predicted"/>
<dbReference type="GO" id="GO:0005524">
    <property type="term" value="F:ATP binding"/>
    <property type="evidence" value="ECO:0007669"/>
    <property type="project" value="UniProtKB-UniRule"/>
</dbReference>
<dbReference type="OrthoDB" id="20783at2759"/>
<evidence type="ECO:0000313" key="5">
    <source>
        <dbReference type="Proteomes" id="UP000516437"/>
    </source>
</evidence>
<dbReference type="InterPro" id="IPR002498">
    <property type="entry name" value="PInositol-4-P-4/5-kinase_core"/>
</dbReference>
<evidence type="ECO:0000259" key="3">
    <source>
        <dbReference type="PROSITE" id="PS51455"/>
    </source>
</evidence>
<dbReference type="GO" id="GO:0046854">
    <property type="term" value="P:phosphatidylinositol phosphate biosynthetic process"/>
    <property type="evidence" value="ECO:0007669"/>
    <property type="project" value="TreeGrafter"/>
</dbReference>
<organism evidence="4 5">
    <name type="scientific">Morella rubra</name>
    <name type="common">Chinese bayberry</name>
    <dbReference type="NCBI Taxonomy" id="262757"/>
    <lineage>
        <taxon>Eukaryota</taxon>
        <taxon>Viridiplantae</taxon>
        <taxon>Streptophyta</taxon>
        <taxon>Embryophyta</taxon>
        <taxon>Tracheophyta</taxon>
        <taxon>Spermatophyta</taxon>
        <taxon>Magnoliopsida</taxon>
        <taxon>eudicotyledons</taxon>
        <taxon>Gunneridae</taxon>
        <taxon>Pentapetalae</taxon>
        <taxon>rosids</taxon>
        <taxon>fabids</taxon>
        <taxon>Fagales</taxon>
        <taxon>Myricaceae</taxon>
        <taxon>Morella</taxon>
    </lineage>
</organism>
<comment type="caution">
    <text evidence="4">The sequence shown here is derived from an EMBL/GenBank/DDBJ whole genome shotgun (WGS) entry which is preliminary data.</text>
</comment>
<sequence>MLNLQLGIRYSVEKHASIRRELRPGDFDPNEKFWTWFPTEGSKCTAPHQSLEFKWKDYCRMVFRLVFIRLREFFAIDPADYMLAICENDALRELSSPGKSGSIFYLTQDDRFMIKTFKEI</sequence>
<dbReference type="Gene3D" id="3.30.800.10">
    <property type="entry name" value="Phosphatidylinositol Phosphate Kinase II Beta"/>
    <property type="match status" value="1"/>
</dbReference>
<reference evidence="4 5" key="1">
    <citation type="journal article" date="2019" name="Plant Biotechnol. J.">
        <title>The red bayberry genome and genetic basis of sex determination.</title>
        <authorList>
            <person name="Jia H.M."/>
            <person name="Jia H.J."/>
            <person name="Cai Q.L."/>
            <person name="Wang Y."/>
            <person name="Zhao H.B."/>
            <person name="Yang W.F."/>
            <person name="Wang G.Y."/>
            <person name="Li Y.H."/>
            <person name="Zhan D.L."/>
            <person name="Shen Y.T."/>
            <person name="Niu Q.F."/>
            <person name="Chang L."/>
            <person name="Qiu J."/>
            <person name="Zhao L."/>
            <person name="Xie H.B."/>
            <person name="Fu W.Y."/>
            <person name="Jin J."/>
            <person name="Li X.W."/>
            <person name="Jiao Y."/>
            <person name="Zhou C.C."/>
            <person name="Tu T."/>
            <person name="Chai C.Y."/>
            <person name="Gao J.L."/>
            <person name="Fan L.J."/>
            <person name="van de Weg E."/>
            <person name="Wang J.Y."/>
            <person name="Gao Z.S."/>
        </authorList>
    </citation>
    <scope>NUCLEOTIDE SEQUENCE [LARGE SCALE GENOMIC DNA]</scope>
    <source>
        <tissue evidence="4">Leaves</tissue>
    </source>
</reference>
<dbReference type="SUPFAM" id="SSF56104">
    <property type="entry name" value="SAICAR synthase-like"/>
    <property type="match status" value="1"/>
</dbReference>
<evidence type="ECO:0000256" key="1">
    <source>
        <dbReference type="ARBA" id="ARBA00012172"/>
    </source>
</evidence>
<dbReference type="AlphaFoldDB" id="A0A6A1USQ2"/>
<dbReference type="PANTHER" id="PTHR23086:SF114">
    <property type="entry name" value="PHOSPHATIDYLINOSITOL 4-PHOSPHATE 5-KINASE 3"/>
    <property type="match status" value="1"/>
</dbReference>